<dbReference type="AlphaFoldDB" id="A0A7U3YJ04"/>
<protein>
    <submittedName>
        <fullName evidence="1">Uncharacterized protein</fullName>
    </submittedName>
</protein>
<sequence>MQSIIASLASRHGLSRAEVLLEIESAFSTLLSRWYRREVLVHFRQDLCLEAVAYARVNGIVHQRVIDLPALLGRARLSDFLERRLETSGVCQLVRRYKLCEHNLLWGEIVGSDAEGNLIVAAEILPGESVLGVCPLNRIGVHERCAGGFQVGQRRAFHLRRVEAMERNGIARVQVVLDRVAKTLVETLLREHLGAQADRIRCHCLKRYVGHRSLVVTDRRLPKAAILSVDRELRERVEVRILRQP</sequence>
<dbReference type="Proteomes" id="UP000006365">
    <property type="component" value="Chromosome"/>
</dbReference>
<name>A0A7U3YJ04_DESPD</name>
<keyword evidence="2" id="KW-1185">Reference proteome</keyword>
<dbReference type="EMBL" id="CP002364">
    <property type="protein sequence ID" value="ADW16290.1"/>
    <property type="molecule type" value="Genomic_DNA"/>
</dbReference>
<reference evidence="1 2" key="1">
    <citation type="journal article" date="2011" name="Stand. Genomic Sci.">
        <title>Complete genome sequence of Desulfobulbus propionicus type strain (1pr3).</title>
        <authorList>
            <person name="Pagani I."/>
            <person name="Lapidus A."/>
            <person name="Nolan M."/>
            <person name="Lucas S."/>
            <person name="Hammon N."/>
            <person name="Deshpande S."/>
            <person name="Cheng J.F."/>
            <person name="Chertkov O."/>
            <person name="Davenport K."/>
            <person name="Tapia R."/>
            <person name="Han C."/>
            <person name="Goodwin L."/>
            <person name="Pitluck S."/>
            <person name="Liolios K."/>
            <person name="Mavromatis K."/>
            <person name="Ivanova N."/>
            <person name="Mikhailova N."/>
            <person name="Pati A."/>
            <person name="Chen A."/>
            <person name="Palaniappan K."/>
            <person name="Land M."/>
            <person name="Hauser L."/>
            <person name="Chang Y.J."/>
            <person name="Jeffries C.D."/>
            <person name="Detter J.C."/>
            <person name="Brambilla E."/>
            <person name="Kannan K.P."/>
            <person name="Djao O.D."/>
            <person name="Rohde M."/>
            <person name="Pukall R."/>
            <person name="Spring S."/>
            <person name="Goker M."/>
            <person name="Sikorski J."/>
            <person name="Woyke T."/>
            <person name="Bristow J."/>
            <person name="Eisen J.A."/>
            <person name="Markowitz V."/>
            <person name="Hugenholtz P."/>
            <person name="Kyrpides N.C."/>
            <person name="Klenk H.P."/>
        </authorList>
    </citation>
    <scope>NUCLEOTIDE SEQUENCE [LARGE SCALE GENOMIC DNA]</scope>
    <source>
        <strain evidence="2">ATCC 33891 / DSM 2032 / 1pr3</strain>
    </source>
</reference>
<accession>A0A7U3YJ04</accession>
<gene>
    <name evidence="1" type="ordered locus">Despr_0096</name>
</gene>
<evidence type="ECO:0000313" key="1">
    <source>
        <dbReference type="EMBL" id="ADW16290.1"/>
    </source>
</evidence>
<dbReference type="RefSeq" id="WP_015722838.1">
    <property type="nucleotide sequence ID" value="NC_014972.1"/>
</dbReference>
<proteinExistence type="predicted"/>
<dbReference type="KEGG" id="dpr:Despr_0096"/>
<organism evidence="1 2">
    <name type="scientific">Desulfobulbus propionicus (strain ATCC 33891 / DSM 2032 / VKM B-1956 / 1pr3)</name>
    <dbReference type="NCBI Taxonomy" id="577650"/>
    <lineage>
        <taxon>Bacteria</taxon>
        <taxon>Pseudomonadati</taxon>
        <taxon>Thermodesulfobacteriota</taxon>
        <taxon>Desulfobulbia</taxon>
        <taxon>Desulfobulbales</taxon>
        <taxon>Desulfobulbaceae</taxon>
        <taxon>Desulfobulbus</taxon>
    </lineage>
</organism>
<evidence type="ECO:0000313" key="2">
    <source>
        <dbReference type="Proteomes" id="UP000006365"/>
    </source>
</evidence>